<evidence type="ECO:0000313" key="7">
    <source>
        <dbReference type="Proteomes" id="UP000466966"/>
    </source>
</evidence>
<reference evidence="6 7" key="1">
    <citation type="submission" date="2019-12" db="EMBL/GenBank/DDBJ databases">
        <title>Genomic-based taxomic classification of the family Erythrobacteraceae.</title>
        <authorList>
            <person name="Xu L."/>
        </authorList>
    </citation>
    <scope>NUCLEOTIDE SEQUENCE [LARGE SCALE GENOMIC DNA]</scope>
    <source>
        <strain evidence="6 7">M0322</strain>
    </source>
</reference>
<evidence type="ECO:0000313" key="6">
    <source>
        <dbReference type="EMBL" id="MXO71899.1"/>
    </source>
</evidence>
<dbReference type="EMBL" id="WTYV01000003">
    <property type="protein sequence ID" value="MXO71899.1"/>
    <property type="molecule type" value="Genomic_DNA"/>
</dbReference>
<dbReference type="Proteomes" id="UP000466966">
    <property type="component" value="Unassembled WGS sequence"/>
</dbReference>
<evidence type="ECO:0000256" key="1">
    <source>
        <dbReference type="ARBA" id="ARBA00023239"/>
    </source>
</evidence>
<dbReference type="InterPro" id="IPR045959">
    <property type="entry name" value="CGDB"/>
</dbReference>
<proteinExistence type="inferred from homology"/>
<evidence type="ECO:0000256" key="4">
    <source>
        <dbReference type="ARBA" id="ARBA00047208"/>
    </source>
</evidence>
<keyword evidence="7" id="KW-1185">Reference proteome</keyword>
<keyword evidence="1" id="KW-0456">Lyase</keyword>
<comment type="similarity">
    <text evidence="3">Belongs to the C-glycoside deglycosidase beta subunit family.</text>
</comment>
<evidence type="ECO:0000256" key="3">
    <source>
        <dbReference type="ARBA" id="ARBA00046336"/>
    </source>
</evidence>
<gene>
    <name evidence="6" type="ORF">GRI99_09660</name>
</gene>
<name>A0A844YWG2_9SPHN</name>
<dbReference type="GO" id="GO:0016829">
    <property type="term" value="F:lyase activity"/>
    <property type="evidence" value="ECO:0007669"/>
    <property type="project" value="UniProtKB-KW"/>
</dbReference>
<keyword evidence="2" id="KW-0119">Carbohydrate metabolism</keyword>
<protein>
    <recommendedName>
        <fullName evidence="4">C-deglycosylation enzyme beta subunit</fullName>
    </recommendedName>
</protein>
<accession>A0A844YWG2</accession>
<dbReference type="RefSeq" id="WP_160771833.1">
    <property type="nucleotide sequence ID" value="NZ_WTYV01000003.1"/>
</dbReference>
<sequence>MLPVERVIGEEGLAASGSGVKLAMRLPWYRSLPFSVVEVASLEVDGRAVDLSDAQIEYNGESWPLAENGEKVDTFWFIRDSSFLVLPSLALPVDSEHEVALNLFVSPPYIPGMKRVNPQTDTLRVAA</sequence>
<evidence type="ECO:0000259" key="5">
    <source>
        <dbReference type="Pfam" id="PF19906"/>
    </source>
</evidence>
<dbReference type="OrthoDB" id="1494151at2"/>
<dbReference type="AlphaFoldDB" id="A0A844YWG2"/>
<organism evidence="6 7">
    <name type="scientific">Alteraurantiacibacter buctensis</name>
    <dbReference type="NCBI Taxonomy" id="1503981"/>
    <lineage>
        <taxon>Bacteria</taxon>
        <taxon>Pseudomonadati</taxon>
        <taxon>Pseudomonadota</taxon>
        <taxon>Alphaproteobacteria</taxon>
        <taxon>Sphingomonadales</taxon>
        <taxon>Erythrobacteraceae</taxon>
        <taxon>Alteraurantiacibacter</taxon>
    </lineage>
</organism>
<comment type="caution">
    <text evidence="6">The sequence shown here is derived from an EMBL/GenBank/DDBJ whole genome shotgun (WGS) entry which is preliminary data.</text>
</comment>
<evidence type="ECO:0000256" key="2">
    <source>
        <dbReference type="ARBA" id="ARBA00023277"/>
    </source>
</evidence>
<dbReference type="Pfam" id="PF19906">
    <property type="entry name" value="CGDB"/>
    <property type="match status" value="1"/>
</dbReference>
<feature type="domain" description="C-glycoside deglycosidase beta subunit" evidence="5">
    <location>
        <begin position="18"/>
        <end position="109"/>
    </location>
</feature>